<dbReference type="PANTHER" id="PTHR46621">
    <property type="entry name" value="SNRNA-ACTIVATING PROTEIN COMPLEX SUBUNIT 4"/>
    <property type="match status" value="1"/>
</dbReference>
<dbReference type="CDD" id="cd00167">
    <property type="entry name" value="SANT"/>
    <property type="match status" value="2"/>
</dbReference>
<dbReference type="PANTHER" id="PTHR46621:SF1">
    <property type="entry name" value="SNRNA-ACTIVATING PROTEIN COMPLEX SUBUNIT 4"/>
    <property type="match status" value="1"/>
</dbReference>
<dbReference type="Gene3D" id="1.10.10.60">
    <property type="entry name" value="Homeodomain-like"/>
    <property type="match status" value="2"/>
</dbReference>
<keyword evidence="3" id="KW-0804">Transcription</keyword>
<dbReference type="GO" id="GO:0000978">
    <property type="term" value="F:RNA polymerase II cis-regulatory region sequence-specific DNA binding"/>
    <property type="evidence" value="ECO:0000318"/>
    <property type="project" value="GO_Central"/>
</dbReference>
<dbReference type="PROSITE" id="PS51294">
    <property type="entry name" value="HTH_MYB"/>
    <property type="match status" value="2"/>
</dbReference>
<protein>
    <submittedName>
        <fullName evidence="7">Myb-like DNA-binding domain containing protein</fullName>
    </submittedName>
</protein>
<evidence type="ECO:0000259" key="5">
    <source>
        <dbReference type="PROSITE" id="PS50090"/>
    </source>
</evidence>
<feature type="domain" description="Myb-like" evidence="5">
    <location>
        <begin position="1"/>
        <end position="51"/>
    </location>
</feature>
<dbReference type="RefSeq" id="XP_001276887.1">
    <property type="nucleotide sequence ID" value="XM_001276886.1"/>
</dbReference>
<dbReference type="SMR" id="A2D7C2"/>
<dbReference type="STRING" id="5722.A2D7C2"/>
<evidence type="ECO:0000256" key="1">
    <source>
        <dbReference type="ARBA" id="ARBA00023015"/>
    </source>
</evidence>
<dbReference type="GO" id="GO:0000981">
    <property type="term" value="F:DNA-binding transcription factor activity, RNA polymerase II-specific"/>
    <property type="evidence" value="ECO:0000318"/>
    <property type="project" value="GO_Central"/>
</dbReference>
<dbReference type="PROSITE" id="PS50090">
    <property type="entry name" value="MYB_LIKE"/>
    <property type="match status" value="2"/>
</dbReference>
<keyword evidence="8" id="KW-1185">Reference proteome</keyword>
<evidence type="ECO:0000313" key="7">
    <source>
        <dbReference type="EMBL" id="EAY23639.1"/>
    </source>
</evidence>
<dbReference type="OrthoDB" id="2143914at2759"/>
<dbReference type="InterPro" id="IPR051575">
    <property type="entry name" value="Myb-like_DNA-bd"/>
</dbReference>
<dbReference type="Pfam" id="PF00249">
    <property type="entry name" value="Myb_DNA-binding"/>
    <property type="match status" value="2"/>
</dbReference>
<reference evidence="7" key="2">
    <citation type="journal article" date="2007" name="Science">
        <title>Draft genome sequence of the sexually transmitted pathogen Trichomonas vaginalis.</title>
        <authorList>
            <person name="Carlton J.M."/>
            <person name="Hirt R.P."/>
            <person name="Silva J.C."/>
            <person name="Delcher A.L."/>
            <person name="Schatz M."/>
            <person name="Zhao Q."/>
            <person name="Wortman J.R."/>
            <person name="Bidwell S.L."/>
            <person name="Alsmark U.C.M."/>
            <person name="Besteiro S."/>
            <person name="Sicheritz-Ponten T."/>
            <person name="Noel C.J."/>
            <person name="Dacks J.B."/>
            <person name="Foster P.G."/>
            <person name="Simillion C."/>
            <person name="Van de Peer Y."/>
            <person name="Miranda-Saavedra D."/>
            <person name="Barton G.J."/>
            <person name="Westrop G.D."/>
            <person name="Mueller S."/>
            <person name="Dessi D."/>
            <person name="Fiori P.L."/>
            <person name="Ren Q."/>
            <person name="Paulsen I."/>
            <person name="Zhang H."/>
            <person name="Bastida-Corcuera F.D."/>
            <person name="Simoes-Barbosa A."/>
            <person name="Brown M.T."/>
            <person name="Hayes R.D."/>
            <person name="Mukherjee M."/>
            <person name="Okumura C.Y."/>
            <person name="Schneider R."/>
            <person name="Smith A.J."/>
            <person name="Vanacova S."/>
            <person name="Villalvazo M."/>
            <person name="Haas B.J."/>
            <person name="Pertea M."/>
            <person name="Feldblyum T.V."/>
            <person name="Utterback T.R."/>
            <person name="Shu C.L."/>
            <person name="Osoegawa K."/>
            <person name="de Jong P.J."/>
            <person name="Hrdy I."/>
            <person name="Horvathova L."/>
            <person name="Zubacova Z."/>
            <person name="Dolezal P."/>
            <person name="Malik S.B."/>
            <person name="Logsdon J.M. Jr."/>
            <person name="Henze K."/>
            <person name="Gupta A."/>
            <person name="Wang C.C."/>
            <person name="Dunne R.L."/>
            <person name="Upcroft J.A."/>
            <person name="Upcroft P."/>
            <person name="White O."/>
            <person name="Salzberg S.L."/>
            <person name="Tang P."/>
            <person name="Chiu C.-H."/>
            <person name="Lee Y.-S."/>
            <person name="Embley T.M."/>
            <person name="Coombs G.H."/>
            <person name="Mottram J.C."/>
            <person name="Tachezy J."/>
            <person name="Fraser-Liggett C.M."/>
            <person name="Johnson P.J."/>
        </authorList>
    </citation>
    <scope>NUCLEOTIDE SEQUENCE [LARGE SCALE GENOMIC DNA]</scope>
    <source>
        <strain evidence="7">G3</strain>
    </source>
</reference>
<dbReference type="EMBL" id="DS113177">
    <property type="protein sequence ID" value="EAY23639.1"/>
    <property type="molecule type" value="Genomic_DNA"/>
</dbReference>
<dbReference type="VEuPathDB" id="TrichDB:TVAG_119760"/>
<feature type="domain" description="Myb-like" evidence="5">
    <location>
        <begin position="52"/>
        <end position="102"/>
    </location>
</feature>
<dbReference type="InterPro" id="IPR017930">
    <property type="entry name" value="Myb_dom"/>
</dbReference>
<keyword evidence="4" id="KW-0539">Nucleus</keyword>
<evidence type="ECO:0000313" key="8">
    <source>
        <dbReference type="Proteomes" id="UP000001542"/>
    </source>
</evidence>
<proteinExistence type="predicted"/>
<dbReference type="GO" id="GO:0005634">
    <property type="term" value="C:nucleus"/>
    <property type="evidence" value="ECO:0000318"/>
    <property type="project" value="GO_Central"/>
</dbReference>
<gene>
    <name evidence="7" type="ORF">TVAG_119760</name>
</gene>
<dbReference type="SMART" id="SM00717">
    <property type="entry name" value="SANT"/>
    <property type="match status" value="2"/>
</dbReference>
<dbReference type="eggNOG" id="KOG0048">
    <property type="taxonomic scope" value="Eukaryota"/>
</dbReference>
<dbReference type="SUPFAM" id="SSF46689">
    <property type="entry name" value="Homeodomain-like"/>
    <property type="match status" value="2"/>
</dbReference>
<reference evidence="7" key="1">
    <citation type="submission" date="2006-10" db="EMBL/GenBank/DDBJ databases">
        <authorList>
            <person name="Amadeo P."/>
            <person name="Zhao Q."/>
            <person name="Wortman J."/>
            <person name="Fraser-Liggett C."/>
            <person name="Carlton J."/>
        </authorList>
    </citation>
    <scope>NUCLEOTIDE SEQUENCE</scope>
    <source>
        <strain evidence="7">G3</strain>
    </source>
</reference>
<feature type="domain" description="HTH myb-type" evidence="6">
    <location>
        <begin position="60"/>
        <end position="109"/>
    </location>
</feature>
<dbReference type="AlphaFoldDB" id="A2D7C2"/>
<dbReference type="InterPro" id="IPR001005">
    <property type="entry name" value="SANT/Myb"/>
</dbReference>
<evidence type="ECO:0000256" key="3">
    <source>
        <dbReference type="ARBA" id="ARBA00023163"/>
    </source>
</evidence>
<name>A2D7C2_TRIV3</name>
<dbReference type="KEGG" id="tva:4720877"/>
<organism evidence="7 8">
    <name type="scientific">Trichomonas vaginalis (strain ATCC PRA-98 / G3)</name>
    <dbReference type="NCBI Taxonomy" id="412133"/>
    <lineage>
        <taxon>Eukaryota</taxon>
        <taxon>Metamonada</taxon>
        <taxon>Parabasalia</taxon>
        <taxon>Trichomonadida</taxon>
        <taxon>Trichomonadidae</taxon>
        <taxon>Trichomonas</taxon>
    </lineage>
</organism>
<sequence length="164" mass="19425">MHSVRTFFKPSEDALIIKWRKKRPDAPWSEIAKKIKGKTAKQCNDRYNKHLKNVRNEKEWTADEDKTLEELVNKHGHNWVLIASVLGNRTNNEAKNRWCVLTRNMNKKVKLPEKPSLEIEKTDDFSVLFDKQIIAKEVQDIWSVFDQDVHDPQFEIDNLFQILL</sequence>
<dbReference type="InParanoid" id="A2D7C2"/>
<evidence type="ECO:0000256" key="4">
    <source>
        <dbReference type="ARBA" id="ARBA00023242"/>
    </source>
</evidence>
<keyword evidence="2 7" id="KW-0238">DNA-binding</keyword>
<accession>A2D7C2</accession>
<dbReference type="GO" id="GO:0006355">
    <property type="term" value="P:regulation of DNA-templated transcription"/>
    <property type="evidence" value="ECO:0000318"/>
    <property type="project" value="GO_Central"/>
</dbReference>
<keyword evidence="1" id="KW-0805">Transcription regulation</keyword>
<feature type="domain" description="HTH myb-type" evidence="6">
    <location>
        <begin position="1"/>
        <end position="55"/>
    </location>
</feature>
<evidence type="ECO:0000256" key="2">
    <source>
        <dbReference type="ARBA" id="ARBA00023125"/>
    </source>
</evidence>
<dbReference type="Proteomes" id="UP000001542">
    <property type="component" value="Unassembled WGS sequence"/>
</dbReference>
<evidence type="ECO:0000259" key="6">
    <source>
        <dbReference type="PROSITE" id="PS51294"/>
    </source>
</evidence>
<dbReference type="VEuPathDB" id="TrichDB:TVAGG3_0992620"/>
<dbReference type="InterPro" id="IPR009057">
    <property type="entry name" value="Homeodomain-like_sf"/>
</dbReference>